<feature type="signal peptide" evidence="2">
    <location>
        <begin position="1"/>
        <end position="19"/>
    </location>
</feature>
<protein>
    <submittedName>
        <fullName evidence="3">Uncharacterized protein</fullName>
    </submittedName>
</protein>
<sequence>MNLLVLFVSLFVSIGAAGAATLPKEDATQNGCLTGSLRRRQTPQIKHTREQPALAKRADNDDNWLNKVLEAPSPSQDWRYTLSQAPIASPETKPYHHDEEYSYSPRHGWPAQNPAPGAPVQDASAGMHHLKSWDSAWFHPTTYPKSEYSHSTTSTMPPQHIEQRNHQNLNSFNSQPPAHQPSTPQHQPLSTTRPHHDKHAAGWNEVIPMYEDLMRSRDLTQEDFDRVMTQFYPSVANHPGEEGHDGGSSSHQTAAEGEDMSGAGAKRKTKLHDVNTYQLLTKKDLRRGLKFLKRKLKRKPHSYLHSMEEFEKMSKETRKEYKNWNARRNYMLRQEKASAKKRESEFVQKPAEDEQMRLHLLRKLRAIDEKRQKGSSWDVRDTLMTREISKVTGDKGKELMFKYNKVFPLIEEYWRRDRNVLWMLDLNPLELSAKNSMLSGPYQDSDLQSSSYMNKRLQAASRKQDALAVASQSCSTSFSA</sequence>
<evidence type="ECO:0000313" key="3">
    <source>
        <dbReference type="EMBL" id="PWN86970.1"/>
    </source>
</evidence>
<dbReference type="GeneID" id="37045634"/>
<feature type="region of interest" description="Disordered" evidence="1">
    <location>
        <begin position="89"/>
        <end position="127"/>
    </location>
</feature>
<evidence type="ECO:0000256" key="2">
    <source>
        <dbReference type="SAM" id="SignalP"/>
    </source>
</evidence>
<dbReference type="Proteomes" id="UP000245768">
    <property type="component" value="Unassembled WGS sequence"/>
</dbReference>
<organism evidence="3 4">
    <name type="scientific">Acaromyces ingoldii</name>
    <dbReference type="NCBI Taxonomy" id="215250"/>
    <lineage>
        <taxon>Eukaryota</taxon>
        <taxon>Fungi</taxon>
        <taxon>Dikarya</taxon>
        <taxon>Basidiomycota</taxon>
        <taxon>Ustilaginomycotina</taxon>
        <taxon>Exobasidiomycetes</taxon>
        <taxon>Exobasidiales</taxon>
        <taxon>Cryptobasidiaceae</taxon>
        <taxon>Acaromyces</taxon>
    </lineage>
</organism>
<accession>A0A316YAY7</accession>
<keyword evidence="2" id="KW-0732">Signal</keyword>
<gene>
    <name evidence="3" type="ORF">FA10DRAFT_281793</name>
</gene>
<dbReference type="InParanoid" id="A0A316YAY7"/>
<evidence type="ECO:0000256" key="1">
    <source>
        <dbReference type="SAM" id="MobiDB-lite"/>
    </source>
</evidence>
<proteinExistence type="predicted"/>
<feature type="region of interest" description="Disordered" evidence="1">
    <location>
        <begin position="26"/>
        <end position="54"/>
    </location>
</feature>
<dbReference type="EMBL" id="KZ819641">
    <property type="protein sequence ID" value="PWN86970.1"/>
    <property type="molecule type" value="Genomic_DNA"/>
</dbReference>
<dbReference type="RefSeq" id="XP_025374168.1">
    <property type="nucleotide sequence ID" value="XM_025523718.1"/>
</dbReference>
<evidence type="ECO:0000313" key="4">
    <source>
        <dbReference type="Proteomes" id="UP000245768"/>
    </source>
</evidence>
<feature type="compositionally biased region" description="Polar residues" evidence="1">
    <location>
        <begin position="168"/>
        <end position="192"/>
    </location>
</feature>
<feature type="region of interest" description="Disordered" evidence="1">
    <location>
        <begin position="168"/>
        <end position="197"/>
    </location>
</feature>
<keyword evidence="4" id="KW-1185">Reference proteome</keyword>
<feature type="chain" id="PRO_5016244177" evidence="2">
    <location>
        <begin position="20"/>
        <end position="480"/>
    </location>
</feature>
<dbReference type="AlphaFoldDB" id="A0A316YAY7"/>
<reference evidence="3 4" key="1">
    <citation type="journal article" date="2018" name="Mol. Biol. Evol.">
        <title>Broad Genomic Sampling Reveals a Smut Pathogenic Ancestry of the Fungal Clade Ustilaginomycotina.</title>
        <authorList>
            <person name="Kijpornyongpan T."/>
            <person name="Mondo S.J."/>
            <person name="Barry K."/>
            <person name="Sandor L."/>
            <person name="Lee J."/>
            <person name="Lipzen A."/>
            <person name="Pangilinan J."/>
            <person name="LaButti K."/>
            <person name="Hainaut M."/>
            <person name="Henrissat B."/>
            <person name="Grigoriev I.V."/>
            <person name="Spatafora J.W."/>
            <person name="Aime M.C."/>
        </authorList>
    </citation>
    <scope>NUCLEOTIDE SEQUENCE [LARGE SCALE GENOMIC DNA]</scope>
    <source>
        <strain evidence="3 4">MCA 4198</strain>
    </source>
</reference>
<feature type="region of interest" description="Disordered" evidence="1">
    <location>
        <begin position="234"/>
        <end position="269"/>
    </location>
</feature>
<name>A0A316YAY7_9BASI</name>